<gene>
    <name evidence="6" type="ORF">DCCM_0510</name>
</gene>
<comment type="caution">
    <text evidence="6">The sequence shown here is derived from an EMBL/GenBank/DDBJ whole genome shotgun (WGS) entry which is preliminary data.</text>
</comment>
<sequence length="122" mass="14009">MAKILIVDDEPNIRLLLEQTLGELEEQGIELLTEENGWEALEKIIYEKPELVFLDVMMPKMNGDELCDIVKNRMRITDPYIVLLTAGGQEFDRQKGAGADMCMTKPFDPEEILEKAREVLRL</sequence>
<evidence type="ECO:0000256" key="3">
    <source>
        <dbReference type="ARBA" id="ARBA00024867"/>
    </source>
</evidence>
<dbReference type="OrthoDB" id="9808843at2"/>
<dbReference type="GO" id="GO:0000160">
    <property type="term" value="P:phosphorelay signal transduction system"/>
    <property type="evidence" value="ECO:0007669"/>
    <property type="project" value="InterPro"/>
</dbReference>
<organism evidence="6 7">
    <name type="scientific">Desulfocucumis palustris</name>
    <dbReference type="NCBI Taxonomy" id="1898651"/>
    <lineage>
        <taxon>Bacteria</taxon>
        <taxon>Bacillati</taxon>
        <taxon>Bacillota</taxon>
        <taxon>Clostridia</taxon>
        <taxon>Eubacteriales</taxon>
        <taxon>Desulfocucumaceae</taxon>
        <taxon>Desulfocucumis</taxon>
    </lineage>
</organism>
<keyword evidence="2 4" id="KW-0597">Phosphoprotein</keyword>
<proteinExistence type="predicted"/>
<evidence type="ECO:0000313" key="6">
    <source>
        <dbReference type="EMBL" id="GBF32316.1"/>
    </source>
</evidence>
<dbReference type="Pfam" id="PF00072">
    <property type="entry name" value="Response_reg"/>
    <property type="match status" value="1"/>
</dbReference>
<feature type="domain" description="Response regulatory" evidence="5">
    <location>
        <begin position="3"/>
        <end position="120"/>
    </location>
</feature>
<dbReference type="SUPFAM" id="SSF52172">
    <property type="entry name" value="CheY-like"/>
    <property type="match status" value="1"/>
</dbReference>
<evidence type="ECO:0000313" key="7">
    <source>
        <dbReference type="Proteomes" id="UP000239549"/>
    </source>
</evidence>
<dbReference type="EMBL" id="BFAV01000025">
    <property type="protein sequence ID" value="GBF32316.1"/>
    <property type="molecule type" value="Genomic_DNA"/>
</dbReference>
<protein>
    <recommendedName>
        <fullName evidence="1">Stage 0 sporulation protein A homolog</fullName>
    </recommendedName>
</protein>
<dbReference type="AlphaFoldDB" id="A0A2L2XDL7"/>
<dbReference type="Proteomes" id="UP000239549">
    <property type="component" value="Unassembled WGS sequence"/>
</dbReference>
<name>A0A2L2XDL7_9FIRM</name>
<dbReference type="InterPro" id="IPR011006">
    <property type="entry name" value="CheY-like_superfamily"/>
</dbReference>
<dbReference type="InterPro" id="IPR001789">
    <property type="entry name" value="Sig_transdc_resp-reg_receiver"/>
</dbReference>
<keyword evidence="7" id="KW-1185">Reference proteome</keyword>
<evidence type="ECO:0000256" key="2">
    <source>
        <dbReference type="ARBA" id="ARBA00022553"/>
    </source>
</evidence>
<reference evidence="7" key="1">
    <citation type="submission" date="2018-02" db="EMBL/GenBank/DDBJ databases">
        <title>Genome sequence of Desulfocucumis palustris strain NAW-5.</title>
        <authorList>
            <person name="Watanabe M."/>
            <person name="Kojima H."/>
            <person name="Fukui M."/>
        </authorList>
    </citation>
    <scope>NUCLEOTIDE SEQUENCE [LARGE SCALE GENOMIC DNA]</scope>
    <source>
        <strain evidence="7">NAW-5</strain>
    </source>
</reference>
<feature type="modified residue" description="4-aspartylphosphate" evidence="4">
    <location>
        <position position="55"/>
    </location>
</feature>
<dbReference type="RefSeq" id="WP_104370870.1">
    <property type="nucleotide sequence ID" value="NZ_BFAV01000025.1"/>
</dbReference>
<evidence type="ECO:0000256" key="1">
    <source>
        <dbReference type="ARBA" id="ARBA00018672"/>
    </source>
</evidence>
<dbReference type="SMART" id="SM00448">
    <property type="entry name" value="REC"/>
    <property type="match status" value="1"/>
</dbReference>
<evidence type="ECO:0000256" key="4">
    <source>
        <dbReference type="PROSITE-ProRule" id="PRU00169"/>
    </source>
</evidence>
<comment type="function">
    <text evidence="3">May play the central regulatory role in sporulation. It may be an element of the effector pathway responsible for the activation of sporulation genes in response to nutritional stress. Spo0A may act in concert with spo0H (a sigma factor) to control the expression of some genes that are critical to the sporulation process.</text>
</comment>
<dbReference type="InterPro" id="IPR050595">
    <property type="entry name" value="Bact_response_regulator"/>
</dbReference>
<evidence type="ECO:0000259" key="5">
    <source>
        <dbReference type="PROSITE" id="PS50110"/>
    </source>
</evidence>
<dbReference type="PANTHER" id="PTHR44591">
    <property type="entry name" value="STRESS RESPONSE REGULATOR PROTEIN 1"/>
    <property type="match status" value="1"/>
</dbReference>
<dbReference type="PROSITE" id="PS50110">
    <property type="entry name" value="RESPONSE_REGULATORY"/>
    <property type="match status" value="1"/>
</dbReference>
<dbReference type="Gene3D" id="3.40.50.2300">
    <property type="match status" value="1"/>
</dbReference>
<dbReference type="PANTHER" id="PTHR44591:SF3">
    <property type="entry name" value="RESPONSE REGULATORY DOMAIN-CONTAINING PROTEIN"/>
    <property type="match status" value="1"/>
</dbReference>
<accession>A0A2L2XDL7</accession>